<dbReference type="RefSeq" id="XP_026745800.1">
    <property type="nucleotide sequence ID" value="XM_026889999.1"/>
</dbReference>
<dbReference type="Pfam" id="PF03564">
    <property type="entry name" value="DUF1759"/>
    <property type="match status" value="1"/>
</dbReference>
<protein>
    <submittedName>
        <fullName evidence="2">Uncharacterized protein LOC113507138</fullName>
    </submittedName>
</protein>
<proteinExistence type="predicted"/>
<dbReference type="CDD" id="cd00303">
    <property type="entry name" value="retropepsin_like"/>
    <property type="match status" value="1"/>
</dbReference>
<dbReference type="AlphaFoldDB" id="A0A7E5WY64"/>
<reference evidence="2" key="1">
    <citation type="submission" date="2025-08" db="UniProtKB">
        <authorList>
            <consortium name="RefSeq"/>
        </authorList>
    </citation>
    <scope>IDENTIFICATION</scope>
</reference>
<dbReference type="InterPro" id="IPR021109">
    <property type="entry name" value="Peptidase_aspartic_dom_sf"/>
</dbReference>
<dbReference type="InterPro" id="IPR005312">
    <property type="entry name" value="DUF1759"/>
</dbReference>
<dbReference type="PANTHER" id="PTHR47331:SF5">
    <property type="entry name" value="RIBONUCLEASE H"/>
    <property type="match status" value="1"/>
</dbReference>
<dbReference type="GeneID" id="113507138"/>
<dbReference type="PANTHER" id="PTHR47331">
    <property type="entry name" value="PHD-TYPE DOMAIN-CONTAINING PROTEIN"/>
    <property type="match status" value="1"/>
</dbReference>
<accession>A0A7E5WY64</accession>
<organism evidence="1 2">
    <name type="scientific">Trichoplusia ni</name>
    <name type="common">Cabbage looper</name>
    <dbReference type="NCBI Taxonomy" id="7111"/>
    <lineage>
        <taxon>Eukaryota</taxon>
        <taxon>Metazoa</taxon>
        <taxon>Ecdysozoa</taxon>
        <taxon>Arthropoda</taxon>
        <taxon>Hexapoda</taxon>
        <taxon>Insecta</taxon>
        <taxon>Pterygota</taxon>
        <taxon>Neoptera</taxon>
        <taxon>Endopterygota</taxon>
        <taxon>Lepidoptera</taxon>
        <taxon>Glossata</taxon>
        <taxon>Ditrysia</taxon>
        <taxon>Noctuoidea</taxon>
        <taxon>Noctuidae</taxon>
        <taxon>Plusiinae</taxon>
        <taxon>Trichoplusia</taxon>
    </lineage>
</organism>
<dbReference type="Proteomes" id="UP000322000">
    <property type="component" value="Unplaced"/>
</dbReference>
<dbReference type="OrthoDB" id="8065581at2759"/>
<evidence type="ECO:0000313" key="1">
    <source>
        <dbReference type="Proteomes" id="UP000322000"/>
    </source>
</evidence>
<gene>
    <name evidence="2" type="primary">LOC113507138</name>
</gene>
<dbReference type="KEGG" id="tnl:113507138"/>
<name>A0A7E5WY64_TRINI</name>
<keyword evidence="1" id="KW-1185">Reference proteome</keyword>
<dbReference type="Gene3D" id="2.40.70.10">
    <property type="entry name" value="Acid Proteases"/>
    <property type="match status" value="1"/>
</dbReference>
<sequence length="418" mass="47430">MWGTSYRDKSTPKMEILVFSGNYQQWVSFKDLFDEAIHNNPCLSKAQKMQFLKSTQETSEILLATALEKVTAADRTQHVMRALIDQGSQVSVISEKAAQQLGLKRKPCKGVIFGVGEHENNCKGKLTIACQSTYTDFKFSTDVVIMNNLIKHLPNETFAKPSWQHIAHLCLADPDYNISRPVDLLLGAEVYANILLEGLIRGQTSSEPLAQQTHLGWLLCGGNISTSFQCNVILHNVEDIQQFWKIEDIQEQNSMSVEDQECLDFYETTMKRLEDGRYVVRLPMKPELEEKLGSSKEIAMAQFKNVERKFSKNEYLTKQYKQFIREYEELQHMKLATSNSKQKAGRECFLPHHAVQRAESSTTKLRVVFNASSETTSGYSLNDLMYRGPNLQLDLLELILCGGNIVSHSQLISKNASV</sequence>
<dbReference type="InParanoid" id="A0A7E5WY64"/>
<evidence type="ECO:0000313" key="2">
    <source>
        <dbReference type="RefSeq" id="XP_026745800.1"/>
    </source>
</evidence>